<sequence length="158" mass="17743">MSCYRLKLLIASTLMICLAAFAVEAAQLPDDEVQALKDIASALKKTSWDLYVDQCNEMGNGTVSTNDNVTCDCTYENNSVCHITSISWKRQSLQGTLPPDFVRLRYLQNLDLTLNYLDGTIPSQWGSMANIRYIVVEFNQLSGELPEELGNLSRLQRL</sequence>
<dbReference type="InterPro" id="IPR001611">
    <property type="entry name" value="Leu-rich_rpt"/>
</dbReference>
<organism evidence="3 4">
    <name type="scientific">Punica granatum</name>
    <name type="common">Pomegranate</name>
    <dbReference type="NCBI Taxonomy" id="22663"/>
    <lineage>
        <taxon>Eukaryota</taxon>
        <taxon>Viridiplantae</taxon>
        <taxon>Streptophyta</taxon>
        <taxon>Embryophyta</taxon>
        <taxon>Tracheophyta</taxon>
        <taxon>Spermatophyta</taxon>
        <taxon>Magnoliopsida</taxon>
        <taxon>eudicotyledons</taxon>
        <taxon>Gunneridae</taxon>
        <taxon>Pentapetalae</taxon>
        <taxon>rosids</taxon>
        <taxon>malvids</taxon>
        <taxon>Myrtales</taxon>
        <taxon>Lythraceae</taxon>
        <taxon>Punica</taxon>
    </lineage>
</organism>
<keyword evidence="4" id="KW-1185">Reference proteome</keyword>
<dbReference type="PANTHER" id="PTHR48006:SF81">
    <property type="entry name" value="PROTEIN KINASE DOMAIN-CONTAINING PROTEIN"/>
    <property type="match status" value="1"/>
</dbReference>
<feature type="signal peptide" evidence="2">
    <location>
        <begin position="1"/>
        <end position="25"/>
    </location>
</feature>
<dbReference type="SUPFAM" id="SSF52058">
    <property type="entry name" value="L domain-like"/>
    <property type="match status" value="1"/>
</dbReference>
<evidence type="ECO:0000256" key="2">
    <source>
        <dbReference type="SAM" id="SignalP"/>
    </source>
</evidence>
<dbReference type="Pfam" id="PF00560">
    <property type="entry name" value="LRR_1"/>
    <property type="match status" value="2"/>
</dbReference>
<dbReference type="PANTHER" id="PTHR48006">
    <property type="entry name" value="LEUCINE-RICH REPEAT-CONTAINING PROTEIN DDB_G0281931-RELATED"/>
    <property type="match status" value="1"/>
</dbReference>
<evidence type="ECO:0000256" key="1">
    <source>
        <dbReference type="ARBA" id="ARBA00004479"/>
    </source>
</evidence>
<dbReference type="STRING" id="22663.A0A2I0JF19"/>
<dbReference type="AlphaFoldDB" id="A0A2I0JF19"/>
<gene>
    <name evidence="3" type="ORF">CRG98_025326</name>
</gene>
<feature type="chain" id="PRO_5014145820" evidence="2">
    <location>
        <begin position="26"/>
        <end position="158"/>
    </location>
</feature>
<dbReference type="InterPro" id="IPR051824">
    <property type="entry name" value="LRR_Rcpt-Like_S/T_Kinase"/>
</dbReference>
<evidence type="ECO:0000313" key="3">
    <source>
        <dbReference type="EMBL" id="PKI54266.1"/>
    </source>
</evidence>
<reference evidence="3 4" key="1">
    <citation type="submission" date="2017-11" db="EMBL/GenBank/DDBJ databases">
        <title>De-novo sequencing of pomegranate (Punica granatum L.) genome.</title>
        <authorList>
            <person name="Akparov Z."/>
            <person name="Amiraslanov A."/>
            <person name="Hajiyeva S."/>
            <person name="Abbasov M."/>
            <person name="Kaur K."/>
            <person name="Hamwieh A."/>
            <person name="Solovyev V."/>
            <person name="Salamov A."/>
            <person name="Braich B."/>
            <person name="Kosarev P."/>
            <person name="Mahmoud A."/>
            <person name="Hajiyev E."/>
            <person name="Babayeva S."/>
            <person name="Izzatullayeva V."/>
            <person name="Mammadov A."/>
            <person name="Mammadov A."/>
            <person name="Sharifova S."/>
            <person name="Ojaghi J."/>
            <person name="Eynullazada K."/>
            <person name="Bayramov B."/>
            <person name="Abdulazimova A."/>
            <person name="Shahmuradov I."/>
        </authorList>
    </citation>
    <scope>NUCLEOTIDE SEQUENCE [LARGE SCALE GENOMIC DNA]</scope>
    <source>
        <strain evidence="4">cv. AG2017</strain>
        <tissue evidence="3">Leaf</tissue>
    </source>
</reference>
<comment type="subcellular location">
    <subcellularLocation>
        <location evidence="1">Membrane</location>
        <topology evidence="1">Single-pass type I membrane protein</topology>
    </subcellularLocation>
</comment>
<evidence type="ECO:0000313" key="4">
    <source>
        <dbReference type="Proteomes" id="UP000233551"/>
    </source>
</evidence>
<accession>A0A2I0JF19</accession>
<protein>
    <submittedName>
        <fullName evidence="3">Uncharacterized protein</fullName>
    </submittedName>
</protein>
<dbReference type="GO" id="GO:0016020">
    <property type="term" value="C:membrane"/>
    <property type="evidence" value="ECO:0007669"/>
    <property type="project" value="UniProtKB-SubCell"/>
</dbReference>
<dbReference type="EMBL" id="PGOL01001794">
    <property type="protein sequence ID" value="PKI54266.1"/>
    <property type="molecule type" value="Genomic_DNA"/>
</dbReference>
<name>A0A2I0JF19_PUNGR</name>
<comment type="caution">
    <text evidence="3">The sequence shown here is derived from an EMBL/GenBank/DDBJ whole genome shotgun (WGS) entry which is preliminary data.</text>
</comment>
<proteinExistence type="predicted"/>
<dbReference type="Gene3D" id="3.80.10.10">
    <property type="entry name" value="Ribonuclease Inhibitor"/>
    <property type="match status" value="1"/>
</dbReference>
<dbReference type="InterPro" id="IPR032675">
    <property type="entry name" value="LRR_dom_sf"/>
</dbReference>
<dbReference type="Proteomes" id="UP000233551">
    <property type="component" value="Unassembled WGS sequence"/>
</dbReference>
<keyword evidence="2" id="KW-0732">Signal</keyword>